<reference evidence="2 3" key="1">
    <citation type="submission" date="2024-01" db="EMBL/GenBank/DDBJ databases">
        <title>The genome of the rayed Mediterranean limpet Patella caerulea (Linnaeus, 1758).</title>
        <authorList>
            <person name="Anh-Thu Weber A."/>
            <person name="Halstead-Nussloch G."/>
        </authorList>
    </citation>
    <scope>NUCLEOTIDE SEQUENCE [LARGE SCALE GENOMIC DNA]</scope>
    <source>
        <strain evidence="2">AATW-2023a</strain>
        <tissue evidence="2">Whole specimen</tissue>
    </source>
</reference>
<dbReference type="InterPro" id="IPR037138">
    <property type="entry name" value="His_deacetylse_dom_sf"/>
</dbReference>
<dbReference type="GO" id="GO:0040029">
    <property type="term" value="P:epigenetic regulation of gene expression"/>
    <property type="evidence" value="ECO:0007669"/>
    <property type="project" value="TreeGrafter"/>
</dbReference>
<proteinExistence type="predicted"/>
<dbReference type="Proteomes" id="UP001347796">
    <property type="component" value="Unassembled WGS sequence"/>
</dbReference>
<keyword evidence="3" id="KW-1185">Reference proteome</keyword>
<protein>
    <recommendedName>
        <fullName evidence="1">Histone deacetylase domain-containing protein</fullName>
    </recommendedName>
</protein>
<evidence type="ECO:0000313" key="2">
    <source>
        <dbReference type="EMBL" id="KAK6175214.1"/>
    </source>
</evidence>
<evidence type="ECO:0000259" key="1">
    <source>
        <dbReference type="Pfam" id="PF00850"/>
    </source>
</evidence>
<dbReference type="GO" id="GO:0000118">
    <property type="term" value="C:histone deacetylase complex"/>
    <property type="evidence" value="ECO:0007669"/>
    <property type="project" value="TreeGrafter"/>
</dbReference>
<dbReference type="PANTHER" id="PTHR10625:SF38">
    <property type="entry name" value="HISTONE DEACETYLASE 6, ISOFORM G"/>
    <property type="match status" value="1"/>
</dbReference>
<dbReference type="PRINTS" id="PR01270">
    <property type="entry name" value="HDASUPER"/>
</dbReference>
<comment type="caution">
    <text evidence="2">The sequence shown here is derived from an EMBL/GenBank/DDBJ whole genome shotgun (WGS) entry which is preliminary data.</text>
</comment>
<dbReference type="InterPro" id="IPR000286">
    <property type="entry name" value="HDACs"/>
</dbReference>
<dbReference type="Gene3D" id="3.40.800.20">
    <property type="entry name" value="Histone deacetylase domain"/>
    <property type="match status" value="1"/>
</dbReference>
<gene>
    <name evidence="2" type="ORF">SNE40_013722</name>
</gene>
<dbReference type="Pfam" id="PF00850">
    <property type="entry name" value="Hist_deacetyl"/>
    <property type="match status" value="1"/>
</dbReference>
<feature type="domain" description="Histone deacetylase" evidence="1">
    <location>
        <begin position="4"/>
        <end position="230"/>
    </location>
</feature>
<sequence>MNIDMFQKSYECALLSAGSVLNVVDTVLSGQAQNGVAINRPPGHHAERDTCMGFCFFNNVAIAAKYAQNKYGVKRILILDWDVHHGNGTQNQFYNDPSVLFISLHKFDNGWFYPMAPDGGHDFIGSGDGEGYNINIPWNHHAMGNSEYISAFLQIVMPVAYEFAPELVLVSAGFDSARGDPLGGYDVLPSGYGHMTHMLSQLANGKVVVILEGGYNLNSISVSMATCTSVLLGDQCPPVSKPKPCDR</sequence>
<dbReference type="PANTHER" id="PTHR10625">
    <property type="entry name" value="HISTONE DEACETYLASE HDAC1-RELATED"/>
    <property type="match status" value="1"/>
</dbReference>
<dbReference type="InterPro" id="IPR023801">
    <property type="entry name" value="His_deacetylse_dom"/>
</dbReference>
<dbReference type="InterPro" id="IPR023696">
    <property type="entry name" value="Ureohydrolase_dom_sf"/>
</dbReference>
<organism evidence="2 3">
    <name type="scientific">Patella caerulea</name>
    <name type="common">Rayed Mediterranean limpet</name>
    <dbReference type="NCBI Taxonomy" id="87958"/>
    <lineage>
        <taxon>Eukaryota</taxon>
        <taxon>Metazoa</taxon>
        <taxon>Spiralia</taxon>
        <taxon>Lophotrochozoa</taxon>
        <taxon>Mollusca</taxon>
        <taxon>Gastropoda</taxon>
        <taxon>Patellogastropoda</taxon>
        <taxon>Patelloidea</taxon>
        <taxon>Patellidae</taxon>
        <taxon>Patella</taxon>
    </lineage>
</organism>
<dbReference type="EMBL" id="JAZGQO010000010">
    <property type="protein sequence ID" value="KAK6175214.1"/>
    <property type="molecule type" value="Genomic_DNA"/>
</dbReference>
<name>A0AAN8PFX2_PATCE</name>
<evidence type="ECO:0000313" key="3">
    <source>
        <dbReference type="Proteomes" id="UP001347796"/>
    </source>
</evidence>
<accession>A0AAN8PFX2</accession>
<dbReference type="AlphaFoldDB" id="A0AAN8PFX2"/>
<dbReference type="GO" id="GO:0004407">
    <property type="term" value="F:histone deacetylase activity"/>
    <property type="evidence" value="ECO:0007669"/>
    <property type="project" value="TreeGrafter"/>
</dbReference>
<dbReference type="SUPFAM" id="SSF52768">
    <property type="entry name" value="Arginase/deacetylase"/>
    <property type="match status" value="1"/>
</dbReference>